<sequence>MRPLKVGAKENDTVLVAKFEDNIYSIGNYCSHFGAPLHTGAIVGDRVFCPWHSASFNLKSGAIEGGPALDGVPQYNIISKNGKSFVQVPEVLTQTKSQQLAKRDLNDQRHFIVIGGGPAGLNCAEALRQSGFTGQISLVSADSVAPYDRTSLSKAVATGDVSQMKLRSEEYLQNDAQINLILGTRAERIIAKDNLVQLSNNQTLRYDKLCLAVGTSAVLPKIKGINLKNVHALRDHYHQAAIRDQAAKSKNIVILGGGFIGSECASALKLQFGDKVNVHLVHGDRVPMERQFGFEVGKVILQDHKQAGVQLHMQKLVTEIGGTGDSVQHVILNDGTKLEADLVIVGAGVTPSTQFLKDSGIQLNESGALVCNNKLQTNIDDIFAAGDAVSYQTGDNSHIRIEHYITSQDQGSNAAFNMLGQSQVFNRVPFFWTRNYNKSIQYVGYAQSYDEVFIQGDPLMQQL</sequence>
<dbReference type="Pfam" id="PF07992">
    <property type="entry name" value="Pyr_redox_2"/>
    <property type="match status" value="1"/>
</dbReference>
<dbReference type="PRINTS" id="PR00411">
    <property type="entry name" value="PNDRDTASEI"/>
</dbReference>
<dbReference type="PROSITE" id="PS51296">
    <property type="entry name" value="RIESKE"/>
    <property type="match status" value="1"/>
</dbReference>
<dbReference type="GO" id="GO:0016651">
    <property type="term" value="F:oxidoreductase activity, acting on NAD(P)H"/>
    <property type="evidence" value="ECO:0007669"/>
    <property type="project" value="TreeGrafter"/>
</dbReference>
<dbReference type="InParanoid" id="A0A078AY67"/>
<evidence type="ECO:0000259" key="9">
    <source>
        <dbReference type="PROSITE" id="PS51296"/>
    </source>
</evidence>
<dbReference type="Gene3D" id="3.50.50.60">
    <property type="entry name" value="FAD/NAD(P)-binding domain"/>
    <property type="match status" value="2"/>
</dbReference>
<evidence type="ECO:0000313" key="11">
    <source>
        <dbReference type="Proteomes" id="UP000039865"/>
    </source>
</evidence>
<evidence type="ECO:0000256" key="2">
    <source>
        <dbReference type="ARBA" id="ARBA00022630"/>
    </source>
</evidence>
<dbReference type="SUPFAM" id="SSF51905">
    <property type="entry name" value="FAD/NAD(P)-binding domain"/>
    <property type="match status" value="1"/>
</dbReference>
<keyword evidence="11" id="KW-1185">Reference proteome</keyword>
<evidence type="ECO:0000256" key="5">
    <source>
        <dbReference type="ARBA" id="ARBA00022827"/>
    </source>
</evidence>
<keyword evidence="3" id="KW-0001">2Fe-2S</keyword>
<dbReference type="InterPro" id="IPR036922">
    <property type="entry name" value="Rieske_2Fe-2S_sf"/>
</dbReference>
<feature type="domain" description="Rieske" evidence="9">
    <location>
        <begin position="1"/>
        <end position="86"/>
    </location>
</feature>
<protein>
    <submittedName>
        <fullName evidence="10">Nad-dependent dehydrogenase</fullName>
    </submittedName>
</protein>
<dbReference type="SUPFAM" id="SSF50022">
    <property type="entry name" value="ISP domain"/>
    <property type="match status" value="1"/>
</dbReference>
<evidence type="ECO:0000256" key="3">
    <source>
        <dbReference type="ARBA" id="ARBA00022714"/>
    </source>
</evidence>
<keyword evidence="2" id="KW-0285">Flavoprotein</keyword>
<keyword evidence="8" id="KW-0411">Iron-sulfur</keyword>
<dbReference type="Proteomes" id="UP000039865">
    <property type="component" value="Unassembled WGS sequence"/>
</dbReference>
<evidence type="ECO:0000256" key="6">
    <source>
        <dbReference type="ARBA" id="ARBA00023002"/>
    </source>
</evidence>
<organism evidence="10 11">
    <name type="scientific">Stylonychia lemnae</name>
    <name type="common">Ciliate</name>
    <dbReference type="NCBI Taxonomy" id="5949"/>
    <lineage>
        <taxon>Eukaryota</taxon>
        <taxon>Sar</taxon>
        <taxon>Alveolata</taxon>
        <taxon>Ciliophora</taxon>
        <taxon>Intramacronucleata</taxon>
        <taxon>Spirotrichea</taxon>
        <taxon>Stichotrichia</taxon>
        <taxon>Sporadotrichida</taxon>
        <taxon>Oxytrichidae</taxon>
        <taxon>Stylonychinae</taxon>
        <taxon>Stylonychia</taxon>
    </lineage>
</organism>
<dbReference type="Gene3D" id="2.102.10.10">
    <property type="entry name" value="Rieske [2Fe-2S] iron-sulphur domain"/>
    <property type="match status" value="1"/>
</dbReference>
<keyword evidence="5" id="KW-0274">FAD</keyword>
<proteinExistence type="predicted"/>
<dbReference type="InterPro" id="IPR017941">
    <property type="entry name" value="Rieske_2Fe-2S"/>
</dbReference>
<reference evidence="10 11" key="1">
    <citation type="submission" date="2014-06" db="EMBL/GenBank/DDBJ databases">
        <authorList>
            <person name="Swart Estienne"/>
        </authorList>
    </citation>
    <scope>NUCLEOTIDE SEQUENCE [LARGE SCALE GENOMIC DNA]</scope>
    <source>
        <strain evidence="10 11">130c</strain>
    </source>
</reference>
<keyword evidence="4" id="KW-0479">Metal-binding</keyword>
<accession>A0A078AY67</accession>
<dbReference type="GO" id="GO:0046872">
    <property type="term" value="F:metal ion binding"/>
    <property type="evidence" value="ECO:0007669"/>
    <property type="project" value="UniProtKB-KW"/>
</dbReference>
<dbReference type="FunCoup" id="A0A078AY67">
    <property type="interactions" value="18"/>
</dbReference>
<dbReference type="OMA" id="WFWSNQA"/>
<dbReference type="PANTHER" id="PTHR43557">
    <property type="entry name" value="APOPTOSIS-INDUCING FACTOR 1"/>
    <property type="match status" value="1"/>
</dbReference>
<dbReference type="GO" id="GO:0005737">
    <property type="term" value="C:cytoplasm"/>
    <property type="evidence" value="ECO:0007669"/>
    <property type="project" value="TreeGrafter"/>
</dbReference>
<dbReference type="InterPro" id="IPR050446">
    <property type="entry name" value="FAD-oxidoreductase/Apoptosis"/>
</dbReference>
<gene>
    <name evidence="10" type="primary">Contig4723.g5041</name>
    <name evidence="10" type="ORF">STYLEM_16468</name>
</gene>
<dbReference type="PRINTS" id="PR00368">
    <property type="entry name" value="FADPNR"/>
</dbReference>
<keyword evidence="7" id="KW-0408">Iron</keyword>
<evidence type="ECO:0000313" key="10">
    <source>
        <dbReference type="EMBL" id="CDW87365.1"/>
    </source>
</evidence>
<dbReference type="AlphaFoldDB" id="A0A078AY67"/>
<comment type="cofactor">
    <cofactor evidence="1">
        <name>FAD</name>
        <dbReference type="ChEBI" id="CHEBI:57692"/>
    </cofactor>
</comment>
<dbReference type="OrthoDB" id="432169at2759"/>
<dbReference type="Pfam" id="PF00355">
    <property type="entry name" value="Rieske"/>
    <property type="match status" value="1"/>
</dbReference>
<evidence type="ECO:0000256" key="7">
    <source>
        <dbReference type="ARBA" id="ARBA00023004"/>
    </source>
</evidence>
<dbReference type="GO" id="GO:0051537">
    <property type="term" value="F:2 iron, 2 sulfur cluster binding"/>
    <property type="evidence" value="ECO:0007669"/>
    <property type="project" value="UniProtKB-KW"/>
</dbReference>
<evidence type="ECO:0000256" key="4">
    <source>
        <dbReference type="ARBA" id="ARBA00022723"/>
    </source>
</evidence>
<dbReference type="InterPro" id="IPR023753">
    <property type="entry name" value="FAD/NAD-binding_dom"/>
</dbReference>
<keyword evidence="6" id="KW-0560">Oxidoreductase</keyword>
<name>A0A078AY67_STYLE</name>
<evidence type="ECO:0000256" key="1">
    <source>
        <dbReference type="ARBA" id="ARBA00001974"/>
    </source>
</evidence>
<dbReference type="EMBL" id="CCKQ01015547">
    <property type="protein sequence ID" value="CDW87365.1"/>
    <property type="molecule type" value="Genomic_DNA"/>
</dbReference>
<dbReference type="PANTHER" id="PTHR43557:SF2">
    <property type="entry name" value="RIESKE DOMAIN-CONTAINING PROTEIN-RELATED"/>
    <property type="match status" value="1"/>
</dbReference>
<evidence type="ECO:0000256" key="8">
    <source>
        <dbReference type="ARBA" id="ARBA00023014"/>
    </source>
</evidence>
<dbReference type="InterPro" id="IPR036188">
    <property type="entry name" value="FAD/NAD-bd_sf"/>
</dbReference>